<evidence type="ECO:0000313" key="1">
    <source>
        <dbReference type="EMBL" id="MFB9629065.1"/>
    </source>
</evidence>
<sequence>MASDNYQWFADEFSHYWIRGFCLTFVADKPGDAIKDALLSSANAQVIEAEDADQRFIASLHDAGKGSIMLECDGHTGYMKRIATLLSQDTRIAIVVDFIGSPKFAYVDNGTLVCGFHIMDPAGRGGSAPDALLPQLAAAELLPVDGADWEEDEDLELEENAGSEGTARVLRAISVAAHLVDVPFGRQLMESPRHFLSMADLHMPDSETASGYIF</sequence>
<reference evidence="1 2" key="1">
    <citation type="submission" date="2024-09" db="EMBL/GenBank/DDBJ databases">
        <authorList>
            <person name="Sun Q."/>
            <person name="Mori K."/>
        </authorList>
    </citation>
    <scope>NUCLEOTIDE SEQUENCE [LARGE SCALE GENOMIC DNA]</scope>
    <source>
        <strain evidence="1 2">JCM 3143</strain>
    </source>
</reference>
<accession>A0ABV5SBK4</accession>
<dbReference type="RefSeq" id="WP_344986033.1">
    <property type="nucleotide sequence ID" value="NZ_BAAAXV010000001.1"/>
</dbReference>
<evidence type="ECO:0000313" key="2">
    <source>
        <dbReference type="Proteomes" id="UP001589532"/>
    </source>
</evidence>
<proteinExistence type="predicted"/>
<dbReference type="Pfam" id="PF20062">
    <property type="entry name" value="DUF6461"/>
    <property type="match status" value="1"/>
</dbReference>
<protein>
    <submittedName>
        <fullName evidence="1">DUF6461 domain-containing protein</fullName>
    </submittedName>
</protein>
<name>A0ABV5SBK4_9ACTN</name>
<dbReference type="InterPro" id="IPR045592">
    <property type="entry name" value="DUF6461"/>
</dbReference>
<dbReference type="Proteomes" id="UP001589532">
    <property type="component" value="Unassembled WGS sequence"/>
</dbReference>
<gene>
    <name evidence="1" type="ORF">ACFFSA_38830</name>
</gene>
<keyword evidence="2" id="KW-1185">Reference proteome</keyword>
<comment type="caution">
    <text evidence="1">The sequence shown here is derived from an EMBL/GenBank/DDBJ whole genome shotgun (WGS) entry which is preliminary data.</text>
</comment>
<dbReference type="EMBL" id="JBHMBW010000054">
    <property type="protein sequence ID" value="MFB9629065.1"/>
    <property type="molecule type" value="Genomic_DNA"/>
</dbReference>
<organism evidence="1 2">
    <name type="scientific">Nonomuraea helvata</name>
    <dbReference type="NCBI Taxonomy" id="37484"/>
    <lineage>
        <taxon>Bacteria</taxon>
        <taxon>Bacillati</taxon>
        <taxon>Actinomycetota</taxon>
        <taxon>Actinomycetes</taxon>
        <taxon>Streptosporangiales</taxon>
        <taxon>Streptosporangiaceae</taxon>
        <taxon>Nonomuraea</taxon>
    </lineage>
</organism>